<dbReference type="EMBL" id="AUZH01000026">
    <property type="protein sequence ID" value="KFN87429.1"/>
    <property type="molecule type" value="Genomic_DNA"/>
</dbReference>
<keyword evidence="1" id="KW-0472">Membrane</keyword>
<evidence type="ECO:0000313" key="2">
    <source>
        <dbReference type="EMBL" id="KFN87429.1"/>
    </source>
</evidence>
<protein>
    <submittedName>
        <fullName evidence="2">Uncharacterized protein</fullName>
    </submittedName>
</protein>
<evidence type="ECO:0000256" key="1">
    <source>
        <dbReference type="SAM" id="Phobius"/>
    </source>
</evidence>
<reference evidence="2 3" key="1">
    <citation type="journal article" date="2014" name="Genome Announc.">
        <title>Draft Genome Sequences of Streptococcus bovis Strains ATCC 33317 and JB1.</title>
        <authorList>
            <person name="Benahmed F.H."/>
            <person name="Gopinath G.R."/>
            <person name="Harbottle H."/>
            <person name="Cotta M.A."/>
            <person name="Luo Y."/>
            <person name="Henderson C."/>
            <person name="Teri P."/>
            <person name="Soppet D."/>
            <person name="Rasmussen M."/>
            <person name="Whitehead T.R."/>
            <person name="Davidson M."/>
        </authorList>
    </citation>
    <scope>NUCLEOTIDE SEQUENCE [LARGE SCALE GENOMIC DNA]</scope>
    <source>
        <strain evidence="2 3">JB1</strain>
    </source>
</reference>
<organism evidence="2 3">
    <name type="scientific">Streptococcus equinus JB1</name>
    <dbReference type="NCBI Taxonomy" id="1294274"/>
    <lineage>
        <taxon>Bacteria</taxon>
        <taxon>Bacillati</taxon>
        <taxon>Bacillota</taxon>
        <taxon>Bacilli</taxon>
        <taxon>Lactobacillales</taxon>
        <taxon>Streptococcaceae</taxon>
        <taxon>Streptococcus</taxon>
    </lineage>
</organism>
<name>A0A091BRU9_STREI</name>
<feature type="transmembrane region" description="Helical" evidence="1">
    <location>
        <begin position="12"/>
        <end position="43"/>
    </location>
</feature>
<accession>A0A091BRU9</accession>
<keyword evidence="1" id="KW-0812">Transmembrane</keyword>
<evidence type="ECO:0000313" key="3">
    <source>
        <dbReference type="Proteomes" id="UP000029382"/>
    </source>
</evidence>
<comment type="caution">
    <text evidence="2">The sequence shown here is derived from an EMBL/GenBank/DDBJ whole genome shotgun (WGS) entry which is preliminary data.</text>
</comment>
<dbReference type="AlphaFoldDB" id="A0A091BRU9"/>
<dbReference type="Proteomes" id="UP000029382">
    <property type="component" value="Unassembled WGS sequence"/>
</dbReference>
<gene>
    <name evidence="2" type="ORF">H702_07145</name>
</gene>
<keyword evidence="1" id="KW-1133">Transmembrane helix</keyword>
<proteinExistence type="predicted"/>
<sequence>MTSFESTIINFILHFFLFVFMFIMFCGAVFLLILAITTVWYFIEEGCKNLKEWRTK</sequence>